<gene>
    <name evidence="3" type="ORF">FOF46_22335</name>
</gene>
<sequence length="621" mass="71025">MSEITIKLNQKYKSFDQGFATSLQGNIIVLSGINGSGKSQLMNIIRGREQGDLNNPLNPTQHINISSSIEIDGEKVDQNQIEIKSFKDNFNLPEIIKSTSVQLTNAIDQAHNQFKQGKLNPASLPQYASSCIKAINILKEKFGEVSNTISESDFKNTLRQSDFTWRNEDQFTDTIGFIFYSHAMAIAQGRQDAGAVDGPAFDKTSLGTPPWTELNNLFSELNLEYRFKNNYKIIHAELDEIPRLYSIDKEGNIIDSETRNLKDLSDGEKTIISLCFTSLRKIEGEDKKLLLLDELDAVLNPSLTENLFTVLKKYYLDKDIIVVITTHSPATISLAPEDTTFYEVFKKNYSNQRVIEVSKDEYKELQKVNKRFYDKIEDQAQRINDLEASLDSNEDLLIITEGKTDWKYIIGALKYFHSRNEFENINETHFYKFGTQEDLENSVCGTNINADLGEDQLNRFLANEISSRTGNTERRKMVWIGIFDSDTNIKIRNKPEYGVHSFKIKLDGISTEFLFNDDELKSLVAGKRLYIGDEFDTRTCQHSSENLNLGAGSYKKSGKRVIIDNDVYNQDKLNQALSKEEFSQAIYNHQIEISQESWEKFRHILEEIDSLIPVQKPINED</sequence>
<feature type="domain" description="AAA+ ATPase" evidence="2">
    <location>
        <begin position="24"/>
        <end position="350"/>
    </location>
</feature>
<dbReference type="AlphaFoldDB" id="A0A554VES8"/>
<dbReference type="PANTHER" id="PTHR43581:SF4">
    <property type="entry name" value="ATP_GTP PHOSPHATASE"/>
    <property type="match status" value="1"/>
</dbReference>
<dbReference type="InterPro" id="IPR003593">
    <property type="entry name" value="AAA+_ATPase"/>
</dbReference>
<dbReference type="OrthoDB" id="9815944at2"/>
<name>A0A554VES8_9FLAO</name>
<dbReference type="InterPro" id="IPR027417">
    <property type="entry name" value="P-loop_NTPase"/>
</dbReference>
<keyword evidence="4" id="KW-1185">Reference proteome</keyword>
<dbReference type="Pfam" id="PF13304">
    <property type="entry name" value="AAA_21"/>
    <property type="match status" value="1"/>
</dbReference>
<dbReference type="EMBL" id="VLNR01000058">
    <property type="protein sequence ID" value="TSE05588.1"/>
    <property type="molecule type" value="Genomic_DNA"/>
</dbReference>
<dbReference type="SUPFAM" id="SSF52540">
    <property type="entry name" value="P-loop containing nucleoside triphosphate hydrolases"/>
    <property type="match status" value="1"/>
</dbReference>
<protein>
    <submittedName>
        <fullName evidence="3">AAA family ATPase</fullName>
    </submittedName>
</protein>
<evidence type="ECO:0000313" key="3">
    <source>
        <dbReference type="EMBL" id="TSE05588.1"/>
    </source>
</evidence>
<dbReference type="InterPro" id="IPR051396">
    <property type="entry name" value="Bact_Antivir_Def_Nuclease"/>
</dbReference>
<dbReference type="RefSeq" id="WP_143917979.1">
    <property type="nucleotide sequence ID" value="NZ_CANMIK010000063.1"/>
</dbReference>
<dbReference type="PANTHER" id="PTHR43581">
    <property type="entry name" value="ATP/GTP PHOSPHATASE"/>
    <property type="match status" value="1"/>
</dbReference>
<dbReference type="Gene3D" id="3.40.50.300">
    <property type="entry name" value="P-loop containing nucleotide triphosphate hydrolases"/>
    <property type="match status" value="2"/>
</dbReference>
<keyword evidence="1" id="KW-0175">Coiled coil</keyword>
<dbReference type="GO" id="GO:0016887">
    <property type="term" value="F:ATP hydrolysis activity"/>
    <property type="evidence" value="ECO:0007669"/>
    <property type="project" value="InterPro"/>
</dbReference>
<accession>A0A554VES8</accession>
<dbReference type="InterPro" id="IPR003959">
    <property type="entry name" value="ATPase_AAA_core"/>
</dbReference>
<evidence type="ECO:0000313" key="4">
    <source>
        <dbReference type="Proteomes" id="UP000318833"/>
    </source>
</evidence>
<dbReference type="GO" id="GO:0005524">
    <property type="term" value="F:ATP binding"/>
    <property type="evidence" value="ECO:0007669"/>
    <property type="project" value="InterPro"/>
</dbReference>
<feature type="coiled-coil region" evidence="1">
    <location>
        <begin position="369"/>
        <end position="396"/>
    </location>
</feature>
<reference evidence="3 4" key="1">
    <citation type="submission" date="2019-07" db="EMBL/GenBank/DDBJ databases">
        <title>The draft genome sequence of Aquimarina algiphila M91.</title>
        <authorList>
            <person name="Meng X."/>
        </authorList>
    </citation>
    <scope>NUCLEOTIDE SEQUENCE [LARGE SCALE GENOMIC DNA]</scope>
    <source>
        <strain evidence="3 4">M91</strain>
    </source>
</reference>
<evidence type="ECO:0000259" key="2">
    <source>
        <dbReference type="SMART" id="SM00382"/>
    </source>
</evidence>
<dbReference type="Proteomes" id="UP000318833">
    <property type="component" value="Unassembled WGS sequence"/>
</dbReference>
<evidence type="ECO:0000256" key="1">
    <source>
        <dbReference type="SAM" id="Coils"/>
    </source>
</evidence>
<dbReference type="SMART" id="SM00382">
    <property type="entry name" value="AAA"/>
    <property type="match status" value="1"/>
</dbReference>
<comment type="caution">
    <text evidence="3">The sequence shown here is derived from an EMBL/GenBank/DDBJ whole genome shotgun (WGS) entry which is preliminary data.</text>
</comment>
<proteinExistence type="predicted"/>
<organism evidence="3 4">
    <name type="scientific">Aquimarina algiphila</name>
    <dbReference type="NCBI Taxonomy" id="2047982"/>
    <lineage>
        <taxon>Bacteria</taxon>
        <taxon>Pseudomonadati</taxon>
        <taxon>Bacteroidota</taxon>
        <taxon>Flavobacteriia</taxon>
        <taxon>Flavobacteriales</taxon>
        <taxon>Flavobacteriaceae</taxon>
        <taxon>Aquimarina</taxon>
    </lineage>
</organism>